<accession>A0ABC9PC78</accession>
<dbReference type="Proteomes" id="UP000003857">
    <property type="component" value="Unassembled WGS sequence"/>
</dbReference>
<protein>
    <submittedName>
        <fullName evidence="3">Uncharacterized protein</fullName>
    </submittedName>
</protein>
<feature type="transmembrane region" description="Helical" evidence="2">
    <location>
        <begin position="122"/>
        <end position="144"/>
    </location>
</feature>
<evidence type="ECO:0000256" key="1">
    <source>
        <dbReference type="SAM" id="MobiDB-lite"/>
    </source>
</evidence>
<keyword evidence="2" id="KW-0812">Transmembrane</keyword>
<sequence>MMSEQNKPQEQSLEGLAPYPQQVQSSDSGQFVANSTEGQPFPTEGGSSEMPNSNQDFGVQQPIFDAPQQQMPQQDNWENPAFQEAIPQGFNPAGQNFAGPQQAANFAAQPSPEPKKNSTGKLIGFLGIGLAAGLLLGGLGGYFLNDFMGGGSVPSLSRKGHQSDVASFVAPSKEDVYEWEVKDLEKLSIVSADDEGLTPEQVVKDFGLASSVTFQEEGLSLSWLPDSSYTTLTFMKHEDGSYHLQGMSIMPGSDGYNKKVSSQITESLKTGDAETGEGGSSFKEVIKEYPEYQHISVYGDSESEPKMLVNYETSSNKEITLTFIRQENGQYLLSNLSK</sequence>
<feature type="compositionally biased region" description="Polar residues" evidence="1">
    <location>
        <begin position="45"/>
        <end position="58"/>
    </location>
</feature>
<dbReference type="EMBL" id="AEWZ01000003">
    <property type="protein sequence ID" value="EGC24494.1"/>
    <property type="molecule type" value="Genomic_DNA"/>
</dbReference>
<keyword evidence="2" id="KW-1133">Transmembrane helix</keyword>
<dbReference type="AlphaFoldDB" id="A0ABC9PC78"/>
<evidence type="ECO:0000256" key="2">
    <source>
        <dbReference type="SAM" id="Phobius"/>
    </source>
</evidence>
<feature type="compositionally biased region" description="Polar residues" evidence="1">
    <location>
        <begin position="1"/>
        <end position="12"/>
    </location>
</feature>
<reference evidence="3 4" key="1">
    <citation type="submission" date="2011-01" db="EMBL/GenBank/DDBJ databases">
        <authorList>
            <person name="Muzny D."/>
            <person name="Qin X."/>
            <person name="Buhay C."/>
            <person name="Dugan-Rocha S."/>
            <person name="Ding Y."/>
            <person name="Chen G."/>
            <person name="Hawes A."/>
            <person name="Holder M."/>
            <person name="Jhangiani S."/>
            <person name="Johnson A."/>
            <person name="Khan Z."/>
            <person name="Li Z."/>
            <person name="Liu W."/>
            <person name="Liu X."/>
            <person name="Perez L."/>
            <person name="Shen H."/>
            <person name="Wang Q."/>
            <person name="Watt J."/>
            <person name="Xi L."/>
            <person name="Xin Y."/>
            <person name="Zhou J."/>
            <person name="Deng J."/>
            <person name="Jiang H."/>
            <person name="Liu Y."/>
            <person name="Qu J."/>
            <person name="Song X.-Z."/>
            <person name="Zhang L."/>
            <person name="Villasana D."/>
            <person name="Johnson A."/>
            <person name="Liu J."/>
            <person name="Liyanage D."/>
            <person name="Lorensuhewa L."/>
            <person name="Robinson T."/>
            <person name="Song A."/>
            <person name="Song B.-B."/>
            <person name="Dinh H."/>
            <person name="Thornton R."/>
            <person name="Coyle M."/>
            <person name="Francisco L."/>
            <person name="Jackson L."/>
            <person name="Javaid M."/>
            <person name="Korchina V."/>
            <person name="Kovar C."/>
            <person name="Mata R."/>
            <person name="Mathew T."/>
            <person name="Ngo R."/>
            <person name="Nguyen L."/>
            <person name="Nguyen N."/>
            <person name="Okwuonu G."/>
            <person name="Ongeri F."/>
            <person name="Pham C."/>
            <person name="Simmons D."/>
            <person name="Wilczek-Boney K."/>
            <person name="Hale W."/>
            <person name="Jakkamsetti A."/>
            <person name="Pham P."/>
            <person name="Ruth R."/>
            <person name="San Lucas F."/>
            <person name="Warren J."/>
            <person name="Zhang J."/>
            <person name="Zhao Z."/>
            <person name="Zhou C."/>
            <person name="Zhu D."/>
            <person name="Lee S."/>
            <person name="Bess C."/>
            <person name="Blankenburg K."/>
            <person name="Forbes L."/>
            <person name="Fu Q."/>
            <person name="Gubbala S."/>
            <person name="Hirani K."/>
            <person name="Jayaseelan J.C."/>
            <person name="Lara F."/>
            <person name="Munidasa M."/>
            <person name="Palculict T."/>
            <person name="Patil S."/>
            <person name="Pu L.-L."/>
            <person name="Saada N."/>
            <person name="Tang L."/>
            <person name="Weissenberger G."/>
            <person name="Zhu Y."/>
            <person name="Hemphill L."/>
            <person name="Shang Y."/>
            <person name="Youmans B."/>
            <person name="Ayvaz T."/>
            <person name="Ross M."/>
            <person name="Santibanez J."/>
            <person name="Aqrawi P."/>
            <person name="Gross S."/>
            <person name="Joshi V."/>
            <person name="Fowler G."/>
            <person name="Nazareth L."/>
            <person name="Reid J."/>
            <person name="Worley K."/>
            <person name="Petrosino J."/>
            <person name="Highlander S."/>
            <person name="Gibbs R."/>
        </authorList>
    </citation>
    <scope>NUCLEOTIDE SEQUENCE [LARGE SCALE GENOMIC DNA]</scope>
    <source>
        <strain evidence="3 4">SK405</strain>
    </source>
</reference>
<feature type="region of interest" description="Disordered" evidence="1">
    <location>
        <begin position="1"/>
        <end position="61"/>
    </location>
</feature>
<evidence type="ECO:0000313" key="4">
    <source>
        <dbReference type="Proteomes" id="UP000003857"/>
    </source>
</evidence>
<name>A0ABC9PC78_STRSA</name>
<feature type="compositionally biased region" description="Polar residues" evidence="1">
    <location>
        <begin position="21"/>
        <end position="38"/>
    </location>
</feature>
<gene>
    <name evidence="3" type="ORF">HMPREF9390_1559</name>
</gene>
<evidence type="ECO:0000313" key="3">
    <source>
        <dbReference type="EMBL" id="EGC24494.1"/>
    </source>
</evidence>
<organism evidence="3 4">
    <name type="scientific">Streptococcus sanguinis SK405</name>
    <dbReference type="NCBI Taxonomy" id="888817"/>
    <lineage>
        <taxon>Bacteria</taxon>
        <taxon>Bacillati</taxon>
        <taxon>Bacillota</taxon>
        <taxon>Bacilli</taxon>
        <taxon>Lactobacillales</taxon>
        <taxon>Streptococcaceae</taxon>
        <taxon>Streptococcus</taxon>
    </lineage>
</organism>
<proteinExistence type="predicted"/>
<keyword evidence="2" id="KW-0472">Membrane</keyword>
<comment type="caution">
    <text evidence="3">The sequence shown here is derived from an EMBL/GenBank/DDBJ whole genome shotgun (WGS) entry which is preliminary data.</text>
</comment>